<reference evidence="3" key="1">
    <citation type="submission" date="2017-09" db="EMBL/GenBank/DDBJ databases">
        <title>Depth-based differentiation of microbial function through sediment-hosted aquifers and enrichment of novel symbionts in the deep terrestrial subsurface.</title>
        <authorList>
            <person name="Probst A.J."/>
            <person name="Ladd B."/>
            <person name="Jarett J.K."/>
            <person name="Geller-Mcgrath D.E."/>
            <person name="Sieber C.M.K."/>
            <person name="Emerson J.B."/>
            <person name="Anantharaman K."/>
            <person name="Thomas B.C."/>
            <person name="Malmstrom R."/>
            <person name="Stieglmeier M."/>
            <person name="Klingl A."/>
            <person name="Woyke T."/>
            <person name="Ryan C.M."/>
            <person name="Banfield J.F."/>
        </authorList>
    </citation>
    <scope>NUCLEOTIDE SEQUENCE [LARGE SCALE GENOMIC DNA]</scope>
</reference>
<protein>
    <submittedName>
        <fullName evidence="2">Uncharacterized protein</fullName>
    </submittedName>
</protein>
<evidence type="ECO:0000313" key="2">
    <source>
        <dbReference type="EMBL" id="PIR88936.1"/>
    </source>
</evidence>
<keyword evidence="1" id="KW-0472">Membrane</keyword>
<organism evidence="2 3">
    <name type="scientific">Candidatus Harrisonbacteria bacterium CG10_big_fil_rev_8_21_14_0_10_40_38</name>
    <dbReference type="NCBI Taxonomy" id="1974583"/>
    <lineage>
        <taxon>Bacteria</taxon>
        <taxon>Candidatus Harrisoniibacteriota</taxon>
    </lineage>
</organism>
<dbReference type="Proteomes" id="UP000231157">
    <property type="component" value="Unassembled WGS sequence"/>
</dbReference>
<comment type="caution">
    <text evidence="2">The sequence shown here is derived from an EMBL/GenBank/DDBJ whole genome shotgun (WGS) entry which is preliminary data.</text>
</comment>
<keyword evidence="1" id="KW-1133">Transmembrane helix</keyword>
<keyword evidence="1" id="KW-0812">Transmembrane</keyword>
<accession>A0A2H0UTG3</accession>
<proteinExistence type="predicted"/>
<feature type="transmembrane region" description="Helical" evidence="1">
    <location>
        <begin position="23"/>
        <end position="42"/>
    </location>
</feature>
<dbReference type="EMBL" id="PFAZ01000009">
    <property type="protein sequence ID" value="PIR88936.1"/>
    <property type="molecule type" value="Genomic_DNA"/>
</dbReference>
<name>A0A2H0UTG3_9BACT</name>
<evidence type="ECO:0000313" key="3">
    <source>
        <dbReference type="Proteomes" id="UP000231157"/>
    </source>
</evidence>
<sequence>MTSSIHDFLDRIRKSPIKTRKRWQYTLTASAMVIIIAGWGAYTGLLIKPAFSETKQESAQSEPGITGTFSAGLAVIVSEAQDLGSKLSDYLRSTIGSSRKIKVERSQ</sequence>
<dbReference type="AlphaFoldDB" id="A0A2H0UTG3"/>
<gene>
    <name evidence="2" type="ORF">COU07_03500</name>
</gene>
<evidence type="ECO:0000256" key="1">
    <source>
        <dbReference type="SAM" id="Phobius"/>
    </source>
</evidence>